<comment type="caution">
    <text evidence="2">The sequence shown here is derived from an EMBL/GenBank/DDBJ whole genome shotgun (WGS) entry which is preliminary data.</text>
</comment>
<dbReference type="EMBL" id="JACOFX010000012">
    <property type="protein sequence ID" value="MBC3909829.1"/>
    <property type="molecule type" value="Genomic_DNA"/>
</dbReference>
<feature type="transmembrane region" description="Helical" evidence="1">
    <location>
        <begin position="139"/>
        <end position="157"/>
    </location>
</feature>
<keyword evidence="1" id="KW-0472">Membrane</keyword>
<evidence type="ECO:0000313" key="2">
    <source>
        <dbReference type="EMBL" id="MBC3909829.1"/>
    </source>
</evidence>
<evidence type="ECO:0000313" key="3">
    <source>
        <dbReference type="Proteomes" id="UP000646911"/>
    </source>
</evidence>
<gene>
    <name evidence="2" type="ORF">H8L47_19875</name>
</gene>
<sequence length="175" mass="19483">MIVRTLVVICAMVSIYFGIDNLQKLNTMRIPVSEFEQVDGNLVLMVHDVDNNPGYVVNGSFSKQLLQLTYSYNLNGVERTTDTISPICTRCEAKHVLRMTGLKPAELVPGATLKVYVSLSDPAKAYLALPSSGEKQSQMWTVFLWLIFAPAMCLLFYKLEGSGKRPDEDGNNSKK</sequence>
<accession>A0ABR6ZDK2</accession>
<name>A0ABR6ZDK2_9BURK</name>
<protein>
    <submittedName>
        <fullName evidence="2">Uncharacterized protein</fullName>
    </submittedName>
</protein>
<organism evidence="2 3">
    <name type="scientific">Undibacterium umbellatum</name>
    <dbReference type="NCBI Taxonomy" id="2762300"/>
    <lineage>
        <taxon>Bacteria</taxon>
        <taxon>Pseudomonadati</taxon>
        <taxon>Pseudomonadota</taxon>
        <taxon>Betaproteobacteria</taxon>
        <taxon>Burkholderiales</taxon>
        <taxon>Oxalobacteraceae</taxon>
        <taxon>Undibacterium</taxon>
    </lineage>
</organism>
<keyword evidence="1" id="KW-1133">Transmembrane helix</keyword>
<dbReference type="Proteomes" id="UP000646911">
    <property type="component" value="Unassembled WGS sequence"/>
</dbReference>
<keyword evidence="1" id="KW-0812">Transmembrane</keyword>
<dbReference type="RefSeq" id="WP_186955344.1">
    <property type="nucleotide sequence ID" value="NZ_JACOFX010000012.1"/>
</dbReference>
<proteinExistence type="predicted"/>
<reference evidence="2 3" key="1">
    <citation type="submission" date="2020-08" db="EMBL/GenBank/DDBJ databases">
        <title>Novel species isolated from subtropical streams in China.</title>
        <authorList>
            <person name="Lu H."/>
        </authorList>
    </citation>
    <scope>NUCLEOTIDE SEQUENCE [LARGE SCALE GENOMIC DNA]</scope>
    <source>
        <strain evidence="2 3">NL8W</strain>
    </source>
</reference>
<evidence type="ECO:0000256" key="1">
    <source>
        <dbReference type="SAM" id="Phobius"/>
    </source>
</evidence>
<keyword evidence="3" id="KW-1185">Reference proteome</keyword>